<feature type="transmembrane region" description="Helical" evidence="9">
    <location>
        <begin position="223"/>
        <end position="246"/>
    </location>
</feature>
<feature type="transmembrane region" description="Helical" evidence="9">
    <location>
        <begin position="59"/>
        <end position="81"/>
    </location>
</feature>
<dbReference type="Gene3D" id="1.20.1250.20">
    <property type="entry name" value="MFS general substrate transporter like domains"/>
    <property type="match status" value="2"/>
</dbReference>
<dbReference type="FunFam" id="1.20.1250.20:FF:000135">
    <property type="entry name" value="MFS family transporter"/>
    <property type="match status" value="1"/>
</dbReference>
<dbReference type="PANTHER" id="PTHR23514:SF3">
    <property type="entry name" value="BYPASS OF STOP CODON PROTEIN 6"/>
    <property type="match status" value="1"/>
</dbReference>
<feature type="transmembrane region" description="Helical" evidence="9">
    <location>
        <begin position="384"/>
        <end position="401"/>
    </location>
</feature>
<evidence type="ECO:0000256" key="3">
    <source>
        <dbReference type="ARBA" id="ARBA00022448"/>
    </source>
</evidence>
<keyword evidence="8 9" id="KW-0472">Membrane</keyword>
<feature type="transmembrane region" description="Helical" evidence="9">
    <location>
        <begin position="115"/>
        <end position="131"/>
    </location>
</feature>
<evidence type="ECO:0000256" key="2">
    <source>
        <dbReference type="ARBA" id="ARBA00008335"/>
    </source>
</evidence>
<comment type="similarity">
    <text evidence="2">Belongs to the major facilitator superfamily.</text>
</comment>
<keyword evidence="6 9" id="KW-0812">Transmembrane</keyword>
<evidence type="ECO:0000256" key="6">
    <source>
        <dbReference type="ARBA" id="ARBA00022692"/>
    </source>
</evidence>
<feature type="transmembrane region" description="Helical" evidence="9">
    <location>
        <begin position="152"/>
        <end position="175"/>
    </location>
</feature>
<evidence type="ECO:0000256" key="7">
    <source>
        <dbReference type="ARBA" id="ARBA00022989"/>
    </source>
</evidence>
<reference evidence="11 12" key="1">
    <citation type="submission" date="2018-06" db="EMBL/GenBank/DDBJ databases">
        <authorList>
            <consortium name="Pathogen Informatics"/>
            <person name="Doyle S."/>
        </authorList>
    </citation>
    <scope>NUCLEOTIDE SEQUENCE [LARGE SCALE GENOMIC DNA]</scope>
    <source>
        <strain evidence="11 12">4028STDY6275000</strain>
    </source>
</reference>
<dbReference type="InterPro" id="IPR051788">
    <property type="entry name" value="MFS_Transporter"/>
</dbReference>
<protein>
    <submittedName>
        <fullName evidence="11">Major facilitator superfamily transporter</fullName>
    </submittedName>
</protein>
<dbReference type="SUPFAM" id="SSF103473">
    <property type="entry name" value="MFS general substrate transporter"/>
    <property type="match status" value="1"/>
</dbReference>
<dbReference type="EMBL" id="UIPR01000079">
    <property type="protein sequence ID" value="SVH90441.1"/>
    <property type="molecule type" value="Genomic_DNA"/>
</dbReference>
<evidence type="ECO:0000256" key="5">
    <source>
        <dbReference type="ARBA" id="ARBA00022519"/>
    </source>
</evidence>
<feature type="transmembrane region" description="Helical" evidence="9">
    <location>
        <begin position="181"/>
        <end position="202"/>
    </location>
</feature>
<comment type="subcellular location">
    <subcellularLocation>
        <location evidence="1">Cell inner membrane</location>
        <topology evidence="1">Multi-pass membrane protein</topology>
    </subcellularLocation>
</comment>
<dbReference type="GO" id="GO:0005886">
    <property type="term" value="C:plasma membrane"/>
    <property type="evidence" value="ECO:0007669"/>
    <property type="project" value="UniProtKB-SubCell"/>
</dbReference>
<dbReference type="InterPro" id="IPR036259">
    <property type="entry name" value="MFS_trans_sf"/>
</dbReference>
<feature type="transmembrane region" description="Helical" evidence="9">
    <location>
        <begin position="27"/>
        <end position="47"/>
    </location>
</feature>
<sequence>MDTDTTSLHFFKAPLLSRTYEKSLLPYRTWVVFYYLVHGMGVILMSLNMASLETLCQTNAAGVSIVISSLGIGRLSVLLFAGLLSDRFGRRPFIMLGMCCYMAFFFDILQTNNIIIAYVFGFLAGMANSFLDAGTYPSLMEAFPRSPGTANILIKAFVSSGQFLLPLIISLLVWAELWFGWSFMIAAGIMFINALFLYRCTFPPHPGRRLPVIKKTTSSTEHRCSIIDLASYTLYGYISMATFYLVSQWLAQYGQFVAGMSYTMSIKLLSIYTVGSLLCVFITAPLIRNTVRPTTLLMLYTFISFIALFTVCLHPTFYVVIIFAFVIGFTSAGGVVQIGLTLIAERFPYAKGKATGIYYSAGSIATFTIPLITAHLSQRSIADIMWFDTAIGFLLALFIGLRSRKKTRHHSLKENVAPGG</sequence>
<keyword evidence="3" id="KW-0813">Transport</keyword>
<dbReference type="PANTHER" id="PTHR23514">
    <property type="entry name" value="BYPASS OF STOP CODON PROTEIN 6"/>
    <property type="match status" value="1"/>
</dbReference>
<accession>A0A658Z228</accession>
<evidence type="ECO:0000256" key="8">
    <source>
        <dbReference type="ARBA" id="ARBA00023136"/>
    </source>
</evidence>
<keyword evidence="4" id="KW-1003">Cell membrane</keyword>
<evidence type="ECO:0000256" key="1">
    <source>
        <dbReference type="ARBA" id="ARBA00004429"/>
    </source>
</evidence>
<dbReference type="PROSITE" id="PS00216">
    <property type="entry name" value="SUGAR_TRANSPORT_1"/>
    <property type="match status" value="1"/>
</dbReference>
<feature type="transmembrane region" description="Helical" evidence="9">
    <location>
        <begin position="266"/>
        <end position="287"/>
    </location>
</feature>
<dbReference type="InterPro" id="IPR020846">
    <property type="entry name" value="MFS_dom"/>
</dbReference>
<feature type="transmembrane region" description="Helical" evidence="9">
    <location>
        <begin position="317"/>
        <end position="344"/>
    </location>
</feature>
<dbReference type="FunFam" id="1.20.1250.20:FF:000292">
    <property type="entry name" value="Inner membrane transporter YdiM"/>
    <property type="match status" value="1"/>
</dbReference>
<dbReference type="InterPro" id="IPR005829">
    <property type="entry name" value="Sugar_transporter_CS"/>
</dbReference>
<feature type="transmembrane region" description="Helical" evidence="9">
    <location>
        <begin position="93"/>
        <end position="109"/>
    </location>
</feature>
<feature type="transmembrane region" description="Helical" evidence="9">
    <location>
        <begin position="356"/>
        <end position="378"/>
    </location>
</feature>
<name>A0A658Z228_SHIFL</name>
<dbReference type="GO" id="GO:0022857">
    <property type="term" value="F:transmembrane transporter activity"/>
    <property type="evidence" value="ECO:0007669"/>
    <property type="project" value="InterPro"/>
</dbReference>
<evidence type="ECO:0000313" key="11">
    <source>
        <dbReference type="EMBL" id="SVH90441.1"/>
    </source>
</evidence>
<dbReference type="CDD" id="cd17396">
    <property type="entry name" value="MFS_YdiM_like"/>
    <property type="match status" value="1"/>
</dbReference>
<feature type="domain" description="Major facilitator superfamily (MFS) profile" evidence="10">
    <location>
        <begin position="27"/>
        <end position="408"/>
    </location>
</feature>
<dbReference type="Pfam" id="PF07690">
    <property type="entry name" value="MFS_1"/>
    <property type="match status" value="1"/>
</dbReference>
<feature type="transmembrane region" description="Helical" evidence="9">
    <location>
        <begin position="294"/>
        <end position="311"/>
    </location>
</feature>
<proteinExistence type="inferred from homology"/>
<evidence type="ECO:0000259" key="10">
    <source>
        <dbReference type="PROSITE" id="PS50850"/>
    </source>
</evidence>
<dbReference type="Proteomes" id="UP000260191">
    <property type="component" value="Unassembled WGS sequence"/>
</dbReference>
<evidence type="ECO:0000256" key="4">
    <source>
        <dbReference type="ARBA" id="ARBA00022475"/>
    </source>
</evidence>
<evidence type="ECO:0000256" key="9">
    <source>
        <dbReference type="SAM" id="Phobius"/>
    </source>
</evidence>
<dbReference type="InterPro" id="IPR011701">
    <property type="entry name" value="MFS"/>
</dbReference>
<dbReference type="AlphaFoldDB" id="A0A658Z228"/>
<organism evidence="11 12">
    <name type="scientific">Shigella flexneri</name>
    <dbReference type="NCBI Taxonomy" id="623"/>
    <lineage>
        <taxon>Bacteria</taxon>
        <taxon>Pseudomonadati</taxon>
        <taxon>Pseudomonadota</taxon>
        <taxon>Gammaproteobacteria</taxon>
        <taxon>Enterobacterales</taxon>
        <taxon>Enterobacteriaceae</taxon>
        <taxon>Shigella</taxon>
    </lineage>
</organism>
<keyword evidence="7 9" id="KW-1133">Transmembrane helix</keyword>
<keyword evidence="5" id="KW-0997">Cell inner membrane</keyword>
<gene>
    <name evidence="11" type="primary">ydiM</name>
    <name evidence="11" type="ORF">SAMEA3710514_03874</name>
</gene>
<dbReference type="PROSITE" id="PS50850">
    <property type="entry name" value="MFS"/>
    <property type="match status" value="1"/>
</dbReference>
<evidence type="ECO:0000313" key="12">
    <source>
        <dbReference type="Proteomes" id="UP000260191"/>
    </source>
</evidence>